<evidence type="ECO:0000313" key="5">
    <source>
        <dbReference type="Proteomes" id="UP000555448"/>
    </source>
</evidence>
<dbReference type="RefSeq" id="WP_184246559.1">
    <property type="nucleotide sequence ID" value="NZ_JACHLR010000012.1"/>
</dbReference>
<keyword evidence="1" id="KW-0175">Coiled coil</keyword>
<reference evidence="4 5" key="1">
    <citation type="submission" date="2020-08" db="EMBL/GenBank/DDBJ databases">
        <title>Functional genomics of gut bacteria from endangered species of beetles.</title>
        <authorList>
            <person name="Carlos-Shanley C."/>
        </authorList>
    </citation>
    <scope>NUCLEOTIDE SEQUENCE [LARGE SCALE GENOMIC DNA]</scope>
    <source>
        <strain evidence="4 5">S00245</strain>
    </source>
</reference>
<comment type="caution">
    <text evidence="4">The sequence shown here is derived from an EMBL/GenBank/DDBJ whole genome shotgun (WGS) entry which is preliminary data.</text>
</comment>
<feature type="compositionally biased region" description="Low complexity" evidence="2">
    <location>
        <begin position="149"/>
        <end position="158"/>
    </location>
</feature>
<dbReference type="EMBL" id="JACHLR010000012">
    <property type="protein sequence ID" value="MBB4859523.1"/>
    <property type="molecule type" value="Genomic_DNA"/>
</dbReference>
<feature type="coiled-coil region" evidence="1">
    <location>
        <begin position="86"/>
        <end position="120"/>
    </location>
</feature>
<feature type="chain" id="PRO_5031171629" evidence="3">
    <location>
        <begin position="33"/>
        <end position="326"/>
    </location>
</feature>
<keyword evidence="3" id="KW-0732">Signal</keyword>
<feature type="signal peptide" evidence="3">
    <location>
        <begin position="1"/>
        <end position="32"/>
    </location>
</feature>
<feature type="compositionally biased region" description="Low complexity" evidence="2">
    <location>
        <begin position="168"/>
        <end position="182"/>
    </location>
</feature>
<dbReference type="AlphaFoldDB" id="A0A7W7NWF9"/>
<name>A0A7W7NWF9_9SPHN</name>
<organism evidence="4 5">
    <name type="scientific">Novosphingobium chloroacetimidivorans</name>
    <dbReference type="NCBI Taxonomy" id="1428314"/>
    <lineage>
        <taxon>Bacteria</taxon>
        <taxon>Pseudomonadati</taxon>
        <taxon>Pseudomonadota</taxon>
        <taxon>Alphaproteobacteria</taxon>
        <taxon>Sphingomonadales</taxon>
        <taxon>Sphingomonadaceae</taxon>
        <taxon>Novosphingobium</taxon>
    </lineage>
</organism>
<feature type="region of interest" description="Disordered" evidence="2">
    <location>
        <begin position="62"/>
        <end position="86"/>
    </location>
</feature>
<gene>
    <name evidence="4" type="ORF">HNO88_002852</name>
</gene>
<protein>
    <submittedName>
        <fullName evidence="4">TolA-binding protein</fullName>
    </submittedName>
</protein>
<dbReference type="Proteomes" id="UP000555448">
    <property type="component" value="Unassembled WGS sequence"/>
</dbReference>
<evidence type="ECO:0000256" key="2">
    <source>
        <dbReference type="SAM" id="MobiDB-lite"/>
    </source>
</evidence>
<dbReference type="Gene3D" id="1.25.40.10">
    <property type="entry name" value="Tetratricopeptide repeat domain"/>
    <property type="match status" value="1"/>
</dbReference>
<evidence type="ECO:0000256" key="1">
    <source>
        <dbReference type="SAM" id="Coils"/>
    </source>
</evidence>
<feature type="region of interest" description="Disordered" evidence="2">
    <location>
        <begin position="149"/>
        <end position="182"/>
    </location>
</feature>
<dbReference type="Gene3D" id="1.20.5.340">
    <property type="match status" value="1"/>
</dbReference>
<keyword evidence="5" id="KW-1185">Reference proteome</keyword>
<evidence type="ECO:0000313" key="4">
    <source>
        <dbReference type="EMBL" id="MBB4859523.1"/>
    </source>
</evidence>
<sequence>MVPSPLRSIRLHRATGAALALVMAGAAVPALAQSNNTELRLNKVESEVRALQRKVFPGSGDKYFTPEISAPNPTPSATPLPSSSALSDVLTRMDSLEAQVARLTGQVEQNSNRITQLEARMASMPAGAQPLATNDAGVPVPAAQANLGATTGASAPRPTSSPSPTPAPSQLAAAKPATPPSSARVQAVGAIAKPSTGDAAEDEYSYGYRLWEAKFYPEAQQQLKLYLEKYPRSPRASWGRNLLGRAFLDDGNPLEAAKWFVQNYQADKRGERAPDSLLYLAVSMKQLQDTKRACIALSEFGTTYAAEAAGRLKSVYDSTRNGLKCS</sequence>
<accession>A0A7W7NWF9</accession>
<proteinExistence type="predicted"/>
<dbReference type="InterPro" id="IPR011990">
    <property type="entry name" value="TPR-like_helical_dom_sf"/>
</dbReference>
<evidence type="ECO:0000256" key="3">
    <source>
        <dbReference type="SAM" id="SignalP"/>
    </source>
</evidence>
<dbReference type="SUPFAM" id="SSF48452">
    <property type="entry name" value="TPR-like"/>
    <property type="match status" value="1"/>
</dbReference>